<dbReference type="InterPro" id="IPR000055">
    <property type="entry name" value="Restrct_endonuc_typeI_TRD"/>
</dbReference>
<dbReference type="PANTHER" id="PTHR30408">
    <property type="entry name" value="TYPE-1 RESTRICTION ENZYME ECOKI SPECIFICITY PROTEIN"/>
    <property type="match status" value="1"/>
</dbReference>
<dbReference type="GO" id="GO:0016787">
    <property type="term" value="F:hydrolase activity"/>
    <property type="evidence" value="ECO:0007669"/>
    <property type="project" value="UniProtKB-KW"/>
</dbReference>
<keyword evidence="6" id="KW-1185">Reference proteome</keyword>
<sequence>MNKIPQLRFKEFSGEWEETKLKIISKKIGSGSTPRGGEKVYKTSGIPFIRSQNVNYNKLILDDVSYIDEETHSIMKNSSVRANDILLNITGASIGRSCVVPSSFNEGNVNQHVCIIRLKDKYISSFLQSFLSSYNGQKLIFQGQTGSGREGINFQSIGAFKINSPSKQEQEKIASFLTQVDRRIEQLTKKAKLLRDYKKGTMQKIFSQEIRFKDENGKDYPNWEEKLLGQIADVRDGTHDSPKYYEEGYPLITSKNLLQNGSIDFENINLILEEDFNNINKRSKVDIGDILFGMIGTIGNPVIVNQDGFAIKNVALIKEVEQLLNKFLIHYLKSTLIEKQFYEQNTGGTQKFIALGVIRSLKIKLPFLEEQTKIANFLSSIDTKIEQNQKALEKTKEFKKALLQQMFV</sequence>
<keyword evidence="5" id="KW-0378">Hydrolase</keyword>
<dbReference type="InterPro" id="IPR044946">
    <property type="entry name" value="Restrct_endonuc_typeI_TRD_sf"/>
</dbReference>
<dbReference type="CDD" id="cd17246">
    <property type="entry name" value="RMtype1_S_SonII-TRD2-CR2_like"/>
    <property type="match status" value="1"/>
</dbReference>
<evidence type="ECO:0000256" key="2">
    <source>
        <dbReference type="ARBA" id="ARBA00022747"/>
    </source>
</evidence>
<protein>
    <submittedName>
        <fullName evidence="5">Restriction endonuclease subunit S</fullName>
        <ecNumber evidence="5">3.1.21.-</ecNumber>
    </submittedName>
</protein>
<proteinExistence type="inferred from homology"/>
<dbReference type="RefSeq" id="WP_254577962.1">
    <property type="nucleotide sequence ID" value="NZ_CP100595.1"/>
</dbReference>
<dbReference type="InterPro" id="IPR052021">
    <property type="entry name" value="Type-I_RS_S_subunit"/>
</dbReference>
<feature type="domain" description="Type I restriction modification DNA specificity" evidence="4">
    <location>
        <begin position="15"/>
        <end position="193"/>
    </location>
</feature>
<dbReference type="Gene3D" id="3.90.220.20">
    <property type="entry name" value="DNA methylase specificity domains"/>
    <property type="match status" value="2"/>
</dbReference>
<reference evidence="5" key="1">
    <citation type="submission" date="2022-07" db="EMBL/GenBank/DDBJ databases">
        <title>Arcobacter roscoffensis sp. nov., a marine bacterium isolated from coastal seawater collected from Roscoff, France.</title>
        <authorList>
            <person name="Pascual J."/>
            <person name="Lepeaux C."/>
            <person name="Methner A."/>
            <person name="Overmann J."/>
        </authorList>
    </citation>
    <scope>NUCLEOTIDE SEQUENCE</scope>
    <source>
        <strain evidence="5">ARW1-2F2</strain>
    </source>
</reference>
<evidence type="ECO:0000256" key="1">
    <source>
        <dbReference type="ARBA" id="ARBA00010923"/>
    </source>
</evidence>
<dbReference type="Proteomes" id="UP001060012">
    <property type="component" value="Chromosome"/>
</dbReference>
<keyword evidence="5" id="KW-0540">Nuclease</keyword>
<gene>
    <name evidence="5" type="ORF">NJU99_06740</name>
</gene>
<evidence type="ECO:0000313" key="5">
    <source>
        <dbReference type="EMBL" id="UTJ07788.1"/>
    </source>
</evidence>
<keyword evidence="2" id="KW-0680">Restriction system</keyword>
<dbReference type="PANTHER" id="PTHR30408:SF12">
    <property type="entry name" value="TYPE I RESTRICTION ENZYME MJAVIII SPECIFICITY SUBUNIT"/>
    <property type="match status" value="1"/>
</dbReference>
<keyword evidence="5" id="KW-0255">Endonuclease</keyword>
<name>A0ABY5E9M2_9BACT</name>
<evidence type="ECO:0000256" key="3">
    <source>
        <dbReference type="ARBA" id="ARBA00023125"/>
    </source>
</evidence>
<dbReference type="CDD" id="cd17256">
    <property type="entry name" value="RMtype1_S_EcoJA65PI-TRD1-CR1_like"/>
    <property type="match status" value="1"/>
</dbReference>
<dbReference type="SUPFAM" id="SSF116734">
    <property type="entry name" value="DNA methylase specificity domain"/>
    <property type="match status" value="2"/>
</dbReference>
<comment type="similarity">
    <text evidence="1">Belongs to the type-I restriction system S methylase family.</text>
</comment>
<dbReference type="EC" id="3.1.21.-" evidence="5"/>
<dbReference type="Pfam" id="PF01420">
    <property type="entry name" value="Methylase_S"/>
    <property type="match status" value="2"/>
</dbReference>
<evidence type="ECO:0000259" key="4">
    <source>
        <dbReference type="Pfam" id="PF01420"/>
    </source>
</evidence>
<dbReference type="GO" id="GO:0004519">
    <property type="term" value="F:endonuclease activity"/>
    <property type="evidence" value="ECO:0007669"/>
    <property type="project" value="UniProtKB-KW"/>
</dbReference>
<keyword evidence="3" id="KW-0238">DNA-binding</keyword>
<dbReference type="EMBL" id="CP100595">
    <property type="protein sequence ID" value="UTJ07788.1"/>
    <property type="molecule type" value="Genomic_DNA"/>
</dbReference>
<evidence type="ECO:0000313" key="6">
    <source>
        <dbReference type="Proteomes" id="UP001060012"/>
    </source>
</evidence>
<organism evidence="5 6">
    <name type="scientific">Arcobacter roscoffensis</name>
    <dbReference type="NCBI Taxonomy" id="2961520"/>
    <lineage>
        <taxon>Bacteria</taxon>
        <taxon>Pseudomonadati</taxon>
        <taxon>Campylobacterota</taxon>
        <taxon>Epsilonproteobacteria</taxon>
        <taxon>Campylobacterales</taxon>
        <taxon>Arcobacteraceae</taxon>
        <taxon>Arcobacter</taxon>
    </lineage>
</organism>
<accession>A0ABY5E9M2</accession>
<dbReference type="Gene3D" id="1.10.287.1120">
    <property type="entry name" value="Bipartite methylase S protein"/>
    <property type="match status" value="1"/>
</dbReference>
<feature type="domain" description="Type I restriction modification DNA specificity" evidence="4">
    <location>
        <begin position="222"/>
        <end position="391"/>
    </location>
</feature>